<name>A0A847D7D7_9LACT</name>
<keyword evidence="1" id="KW-0812">Transmembrane</keyword>
<protein>
    <submittedName>
        <fullName evidence="2">Uncharacterized protein</fullName>
    </submittedName>
</protein>
<feature type="transmembrane region" description="Helical" evidence="1">
    <location>
        <begin position="340"/>
        <end position="361"/>
    </location>
</feature>
<comment type="caution">
    <text evidence="2">The sequence shown here is derived from an EMBL/GenBank/DDBJ whole genome shotgun (WGS) entry which is preliminary data.</text>
</comment>
<feature type="transmembrane region" description="Helical" evidence="1">
    <location>
        <begin position="12"/>
        <end position="33"/>
    </location>
</feature>
<feature type="transmembrane region" description="Helical" evidence="1">
    <location>
        <begin position="292"/>
        <end position="319"/>
    </location>
</feature>
<feature type="transmembrane region" description="Helical" evidence="1">
    <location>
        <begin position="268"/>
        <end position="286"/>
    </location>
</feature>
<keyword evidence="1" id="KW-0472">Membrane</keyword>
<dbReference type="Proteomes" id="UP000589373">
    <property type="component" value="Unassembled WGS sequence"/>
</dbReference>
<dbReference type="EMBL" id="JAAZCD010000221">
    <property type="protein sequence ID" value="NLD32510.1"/>
    <property type="molecule type" value="Genomic_DNA"/>
</dbReference>
<dbReference type="AlphaFoldDB" id="A0A847D7D7"/>
<feature type="transmembrane region" description="Helical" evidence="1">
    <location>
        <begin position="398"/>
        <end position="416"/>
    </location>
</feature>
<organism evidence="2 3">
    <name type="scientific">Trichococcus flocculiformis</name>
    <dbReference type="NCBI Taxonomy" id="82803"/>
    <lineage>
        <taxon>Bacteria</taxon>
        <taxon>Bacillati</taxon>
        <taxon>Bacillota</taxon>
        <taxon>Bacilli</taxon>
        <taxon>Lactobacillales</taxon>
        <taxon>Carnobacteriaceae</taxon>
        <taxon>Trichococcus</taxon>
    </lineage>
</organism>
<feature type="transmembrane region" description="Helical" evidence="1">
    <location>
        <begin position="168"/>
        <end position="198"/>
    </location>
</feature>
<proteinExistence type="predicted"/>
<feature type="transmembrane region" description="Helical" evidence="1">
    <location>
        <begin position="431"/>
        <end position="448"/>
    </location>
</feature>
<dbReference type="InterPro" id="IPR045691">
    <property type="entry name" value="DUF6056"/>
</dbReference>
<accession>A0A847D7D7</accession>
<reference evidence="2 3" key="1">
    <citation type="journal article" date="2020" name="Biotechnol. Biofuels">
        <title>New insights from the biogas microbiome by comprehensive genome-resolved metagenomics of nearly 1600 species originating from multiple anaerobic digesters.</title>
        <authorList>
            <person name="Campanaro S."/>
            <person name="Treu L."/>
            <person name="Rodriguez-R L.M."/>
            <person name="Kovalovszki A."/>
            <person name="Ziels R.M."/>
            <person name="Maus I."/>
            <person name="Zhu X."/>
            <person name="Kougias P.G."/>
            <person name="Basile A."/>
            <person name="Luo G."/>
            <person name="Schluter A."/>
            <person name="Konstantinidis K.T."/>
            <person name="Angelidaki I."/>
        </authorList>
    </citation>
    <scope>NUCLEOTIDE SEQUENCE [LARGE SCALE GENOMIC DNA]</scope>
    <source>
        <strain evidence="2">AS07pgkLD_105</strain>
    </source>
</reference>
<feature type="transmembrane region" description="Helical" evidence="1">
    <location>
        <begin position="204"/>
        <end position="223"/>
    </location>
</feature>
<evidence type="ECO:0000313" key="3">
    <source>
        <dbReference type="Proteomes" id="UP000589373"/>
    </source>
</evidence>
<dbReference type="RefSeq" id="WP_276647224.1">
    <property type="nucleotide sequence ID" value="NZ_JAAZCD010000221.1"/>
</dbReference>
<feature type="transmembrane region" description="Helical" evidence="1">
    <location>
        <begin position="110"/>
        <end position="126"/>
    </location>
</feature>
<sequence>MELLIKKISNIYRWDYFPFVIYACLLLLSRLLLPLDFGDDIYFNNALKGQNFIAYLITRYNTWTSRILIEAVLVVVAKYNLLWRILDVGIMILTSVSISKLTTEQPSRKINWIIMYLSATLSYDIYNSAGWMATTLNYSWPLALGLFSMISIKKIILNQKIRGFEYVLYIFAFIFAANAEQMCAILLGVYFVFTLYIYQSKKIVNWYMIVQTVIGIASFAFILNNPGNKMRQETVYSMWTGYSELSIIRKIEMGYSSTWYEMIMQPNLLFTLFCGLIFIGILLKYKKSLYRWLAFLPLLSSLVFGVFSPVLSGIFPFIGQIQGVLTDYGTGLNLSSFKSWVPDLILTGIFLAILISLFLIFDDKKDAVLSILIVLVGFASRMIMILTPQIRGAGSRVFIFMYFSLILVSVLVYQVILRTNSDLHVKVSKNVIYVVGCLALLSNFYLTIV</sequence>
<feature type="transmembrane region" description="Helical" evidence="1">
    <location>
        <begin position="367"/>
        <end position="386"/>
    </location>
</feature>
<gene>
    <name evidence="2" type="ORF">GX662_09715</name>
</gene>
<evidence type="ECO:0000256" key="1">
    <source>
        <dbReference type="SAM" id="Phobius"/>
    </source>
</evidence>
<keyword evidence="1" id="KW-1133">Transmembrane helix</keyword>
<dbReference type="Pfam" id="PF19528">
    <property type="entry name" value="DUF6056"/>
    <property type="match status" value="1"/>
</dbReference>
<evidence type="ECO:0000313" key="2">
    <source>
        <dbReference type="EMBL" id="NLD32510.1"/>
    </source>
</evidence>
<feature type="transmembrane region" description="Helical" evidence="1">
    <location>
        <begin position="81"/>
        <end position="98"/>
    </location>
</feature>